<proteinExistence type="predicted"/>
<sequence length="705" mass="75869">MTINQLGVISDTKCQQGKPSFTKRVLAEVMATSNERLCLAFLLTALMVFSTLSLFMQPNEPTEEIEEIETIDSTTGRQPTADCEGISFEDMFYYNYAEFTVQINDEWDGGYVRAKAMVNGTDTTTLRNDLDGLFEGLAGGANGWLSTDEKDGVEAVGKDCVVQTYTRIGFRGGPSHRGGPGVNWNNATWIKDGMTLEETNLIPEGHPERRSCKDQFGGPSGSPTCEEIPNEPANAGQCGPHSCDTIIFLNASVSFSQIIDPSDFTLAMVGRNLTNAQFEYIFPNQASPLRIADTYENQDCNETYYEDDEEADDYQVTYTAREECQSYTNLGDLDYSLTAVNDGTSFSRRFTYDPADWPAARGYFIDFTTSAPEVDNPPVWNDDAPGEGELLPVAAVGESEYVVDLADINAWFDDDLGAGMLNVDCTGAAGWSLAEAEANHWMVTSPSDGTTTTISCEAIDSSGQSSGARTFSVAPIFSVSVASATSLDDLTFTMTPTSEAPDSMSVSITLMQNNVEVSDSMSMDTSAANMVLSLSTLIPGTVSAKISANGAGMAPFEYNYDLGLAKLSLPPSVTITGGEWVSANYILRGQFFDPDGEAVSFTLKLDGVQAGQVTVTGNQWVTDEIPFDLLIEGVHNVTIEACDNSGVCVSVSEDVDNTFLFEVIDDVISDTSKPAVEESGLPAASIGLTMMALLGAGIAVSRRRD</sequence>
<evidence type="ECO:0000313" key="2">
    <source>
        <dbReference type="EMBL" id="AIE96284.1"/>
    </source>
</evidence>
<organism evidence="2">
    <name type="scientific">uncultured marine group II/III euryarchaeote AD1000_77_D05</name>
    <dbReference type="NCBI Taxonomy" id="1457810"/>
    <lineage>
        <taxon>Archaea</taxon>
        <taxon>Methanobacteriati</taxon>
        <taxon>Methanobacteriota</taxon>
        <taxon>environmental samples</taxon>
    </lineage>
</organism>
<protein>
    <submittedName>
        <fullName evidence="2">Uncharacterized protein</fullName>
    </submittedName>
</protein>
<dbReference type="AlphaFoldDB" id="A0A075FYM7"/>
<name>A0A075FYM7_9EURY</name>
<accession>A0A075FYM7</accession>
<reference evidence="2" key="1">
    <citation type="journal article" date="2014" name="Genome Biol. Evol.">
        <title>Pangenome evidence for extensive interdomain horizontal transfer affecting lineage core and shell genes in uncultured planktonic thaumarchaeota and euryarchaeota.</title>
        <authorList>
            <person name="Deschamps P."/>
            <person name="Zivanovic Y."/>
            <person name="Moreira D."/>
            <person name="Rodriguez-Valera F."/>
            <person name="Lopez-Garcia P."/>
        </authorList>
    </citation>
    <scope>NUCLEOTIDE SEQUENCE</scope>
</reference>
<feature type="region of interest" description="Disordered" evidence="1">
    <location>
        <begin position="204"/>
        <end position="224"/>
    </location>
</feature>
<dbReference type="EMBL" id="KF900475">
    <property type="protein sequence ID" value="AIE96284.1"/>
    <property type="molecule type" value="Genomic_DNA"/>
</dbReference>
<evidence type="ECO:0000256" key="1">
    <source>
        <dbReference type="SAM" id="MobiDB-lite"/>
    </source>
</evidence>